<sequence>MITLSDIWGILRRCCNSDQLPKGCECFDITTSTGFTNSLFYKPECPKKLGINMYYYDRDHNTTSLKIKEDLNIILVDWQKGAKAPNYYQAVANTRTVGAMISRLLEDLKAHAGAEFETFHLVGHSLGSHIMGYAGKEVYRANQREGWENNR</sequence>
<dbReference type="GO" id="GO:0016298">
    <property type="term" value="F:lipase activity"/>
    <property type="evidence" value="ECO:0007669"/>
    <property type="project" value="InterPro"/>
</dbReference>
<dbReference type="PANTHER" id="PTHR11610">
    <property type="entry name" value="LIPASE"/>
    <property type="match status" value="1"/>
</dbReference>
<dbReference type="Gene3D" id="3.40.50.1820">
    <property type="entry name" value="alpha/beta hydrolase"/>
    <property type="match status" value="1"/>
</dbReference>
<dbReference type="GO" id="GO:0005615">
    <property type="term" value="C:extracellular space"/>
    <property type="evidence" value="ECO:0007669"/>
    <property type="project" value="TreeGrafter"/>
</dbReference>
<dbReference type="InterPro" id="IPR029058">
    <property type="entry name" value="AB_hydrolase_fold"/>
</dbReference>
<comment type="caution">
    <text evidence="6">The sequence shown here is derived from an EMBL/GenBank/DDBJ whole genome shotgun (WGS) entry which is preliminary data.</text>
</comment>
<dbReference type="SUPFAM" id="SSF53474">
    <property type="entry name" value="alpha/beta-Hydrolases"/>
    <property type="match status" value="1"/>
</dbReference>
<evidence type="ECO:0000256" key="3">
    <source>
        <dbReference type="ARBA" id="ARBA00022525"/>
    </source>
</evidence>
<organism evidence="6 7">
    <name type="scientific">Plakobranchus ocellatus</name>
    <dbReference type="NCBI Taxonomy" id="259542"/>
    <lineage>
        <taxon>Eukaryota</taxon>
        <taxon>Metazoa</taxon>
        <taxon>Spiralia</taxon>
        <taxon>Lophotrochozoa</taxon>
        <taxon>Mollusca</taxon>
        <taxon>Gastropoda</taxon>
        <taxon>Heterobranchia</taxon>
        <taxon>Euthyneura</taxon>
        <taxon>Panpulmonata</taxon>
        <taxon>Sacoglossa</taxon>
        <taxon>Placobranchoidea</taxon>
        <taxon>Plakobranchidae</taxon>
        <taxon>Plakobranchus</taxon>
    </lineage>
</organism>
<accession>A0AAV4C0S9</accession>
<evidence type="ECO:0000313" key="6">
    <source>
        <dbReference type="EMBL" id="GFO24975.1"/>
    </source>
</evidence>
<gene>
    <name evidence="6" type="ORF">PoB_005148000</name>
</gene>
<dbReference type="Proteomes" id="UP000735302">
    <property type="component" value="Unassembled WGS sequence"/>
</dbReference>
<keyword evidence="7" id="KW-1185">Reference proteome</keyword>
<evidence type="ECO:0000256" key="2">
    <source>
        <dbReference type="ARBA" id="ARBA00010701"/>
    </source>
</evidence>
<dbReference type="InterPro" id="IPR000734">
    <property type="entry name" value="TAG_lipase"/>
</dbReference>
<dbReference type="GO" id="GO:0016042">
    <property type="term" value="P:lipid catabolic process"/>
    <property type="evidence" value="ECO:0007669"/>
    <property type="project" value="TreeGrafter"/>
</dbReference>
<dbReference type="Pfam" id="PF00151">
    <property type="entry name" value="Lipase"/>
    <property type="match status" value="1"/>
</dbReference>
<dbReference type="InterPro" id="IPR013818">
    <property type="entry name" value="Lipase"/>
</dbReference>
<dbReference type="AlphaFoldDB" id="A0AAV4C0S9"/>
<reference evidence="6 7" key="1">
    <citation type="journal article" date="2021" name="Elife">
        <title>Chloroplast acquisition without the gene transfer in kleptoplastic sea slugs, Plakobranchus ocellatus.</title>
        <authorList>
            <person name="Maeda T."/>
            <person name="Takahashi S."/>
            <person name="Yoshida T."/>
            <person name="Shimamura S."/>
            <person name="Takaki Y."/>
            <person name="Nagai Y."/>
            <person name="Toyoda A."/>
            <person name="Suzuki Y."/>
            <person name="Arimoto A."/>
            <person name="Ishii H."/>
            <person name="Satoh N."/>
            <person name="Nishiyama T."/>
            <person name="Hasebe M."/>
            <person name="Maruyama T."/>
            <person name="Minagawa J."/>
            <person name="Obokata J."/>
            <person name="Shigenobu S."/>
        </authorList>
    </citation>
    <scope>NUCLEOTIDE SEQUENCE [LARGE SCALE GENOMIC DNA]</scope>
</reference>
<dbReference type="PRINTS" id="PR00821">
    <property type="entry name" value="TAGLIPASE"/>
</dbReference>
<keyword evidence="3" id="KW-0964">Secreted</keyword>
<name>A0AAV4C0S9_9GAST</name>
<dbReference type="EMBL" id="BLXT01005682">
    <property type="protein sequence ID" value="GFO24975.1"/>
    <property type="molecule type" value="Genomic_DNA"/>
</dbReference>
<protein>
    <submittedName>
        <fullName evidence="6">Pancreatic lipase-related protein</fullName>
    </submittedName>
</protein>
<evidence type="ECO:0000256" key="1">
    <source>
        <dbReference type="ARBA" id="ARBA00004613"/>
    </source>
</evidence>
<feature type="domain" description="Lipase" evidence="5">
    <location>
        <begin position="65"/>
        <end position="140"/>
    </location>
</feature>
<comment type="subcellular location">
    <subcellularLocation>
        <location evidence="1">Secreted</location>
    </subcellularLocation>
</comment>
<comment type="similarity">
    <text evidence="2 4">Belongs to the AB hydrolase superfamily. Lipase family.</text>
</comment>
<proteinExistence type="inferred from homology"/>
<evidence type="ECO:0000259" key="5">
    <source>
        <dbReference type="Pfam" id="PF00151"/>
    </source>
</evidence>
<evidence type="ECO:0000256" key="4">
    <source>
        <dbReference type="RuleBase" id="RU004262"/>
    </source>
</evidence>
<evidence type="ECO:0000313" key="7">
    <source>
        <dbReference type="Proteomes" id="UP000735302"/>
    </source>
</evidence>